<sequence length="153" mass="18042">MFDPSIIRYDELLDLFWQSHNPTGTSPFGKRQYMSLLMYDNDEQKEKALASKAALEKELGQTVQTEIKARTTFYTAEDYHQKYFLRRYKKAVQTLSALYPDEASFRDSAVTARLNGFVRGRSSMKELKREIKSWGWSPEQKHRTFQVLDAVRW</sequence>
<dbReference type="InterPro" id="IPR002569">
    <property type="entry name" value="Met_Sox_Rdtase_MsrA_dom"/>
</dbReference>
<feature type="domain" description="Peptide methionine sulphoxide reductase MsrA" evidence="6">
    <location>
        <begin position="2"/>
        <end position="88"/>
    </location>
</feature>
<dbReference type="GO" id="GO:0008113">
    <property type="term" value="F:peptide-methionine (S)-S-oxide reductase activity"/>
    <property type="evidence" value="ECO:0007669"/>
    <property type="project" value="UniProtKB-EC"/>
</dbReference>
<dbReference type="AlphaFoldDB" id="A0A1I4LEY1"/>
<evidence type="ECO:0000256" key="1">
    <source>
        <dbReference type="ARBA" id="ARBA00005591"/>
    </source>
</evidence>
<dbReference type="PANTHER" id="PTHR43774">
    <property type="entry name" value="PEPTIDE METHIONINE SULFOXIDE REDUCTASE"/>
    <property type="match status" value="1"/>
</dbReference>
<name>A0A1I4LEY1_9BACI</name>
<keyword evidence="8" id="KW-1185">Reference proteome</keyword>
<accession>A0A1I4LEY1</accession>
<dbReference type="Proteomes" id="UP000199668">
    <property type="component" value="Unassembled WGS sequence"/>
</dbReference>
<dbReference type="OrthoDB" id="4174719at2"/>
<protein>
    <recommendedName>
        <fullName evidence="2">peptide-methionine (S)-S-oxide reductase</fullName>
        <ecNumber evidence="2">1.8.4.11</ecNumber>
    </recommendedName>
</protein>
<evidence type="ECO:0000259" key="6">
    <source>
        <dbReference type="Pfam" id="PF01625"/>
    </source>
</evidence>
<dbReference type="Pfam" id="PF01625">
    <property type="entry name" value="PMSR"/>
    <property type="match status" value="1"/>
</dbReference>
<comment type="catalytic activity">
    <reaction evidence="5">
        <text>[thioredoxin]-disulfide + L-methionine + H2O = L-methionine (S)-S-oxide + [thioredoxin]-dithiol</text>
        <dbReference type="Rhea" id="RHEA:19993"/>
        <dbReference type="Rhea" id="RHEA-COMP:10698"/>
        <dbReference type="Rhea" id="RHEA-COMP:10700"/>
        <dbReference type="ChEBI" id="CHEBI:15377"/>
        <dbReference type="ChEBI" id="CHEBI:29950"/>
        <dbReference type="ChEBI" id="CHEBI:50058"/>
        <dbReference type="ChEBI" id="CHEBI:57844"/>
        <dbReference type="ChEBI" id="CHEBI:58772"/>
        <dbReference type="EC" id="1.8.4.11"/>
    </reaction>
</comment>
<evidence type="ECO:0000256" key="3">
    <source>
        <dbReference type="ARBA" id="ARBA00023002"/>
    </source>
</evidence>
<dbReference type="SUPFAM" id="SSF55068">
    <property type="entry name" value="Peptide methionine sulfoxide reductase"/>
    <property type="match status" value="1"/>
</dbReference>
<dbReference type="InterPro" id="IPR036509">
    <property type="entry name" value="Met_Sox_Rdtase_MsrA_sf"/>
</dbReference>
<evidence type="ECO:0000313" key="8">
    <source>
        <dbReference type="Proteomes" id="UP000199668"/>
    </source>
</evidence>
<evidence type="ECO:0000256" key="4">
    <source>
        <dbReference type="ARBA" id="ARBA00047806"/>
    </source>
</evidence>
<dbReference type="EMBL" id="FOTY01000007">
    <property type="protein sequence ID" value="SFL89584.1"/>
    <property type="molecule type" value="Genomic_DNA"/>
</dbReference>
<dbReference type="Gene3D" id="3.30.1060.10">
    <property type="entry name" value="Peptide methionine sulphoxide reductase MsrA"/>
    <property type="match status" value="1"/>
</dbReference>
<dbReference type="STRING" id="266892.SAMN04488054_107131"/>
<evidence type="ECO:0000256" key="5">
    <source>
        <dbReference type="ARBA" id="ARBA00048782"/>
    </source>
</evidence>
<proteinExistence type="inferred from homology"/>
<comment type="similarity">
    <text evidence="1">Belongs to the MsrA Met sulfoxide reductase family.</text>
</comment>
<reference evidence="7" key="1">
    <citation type="submission" date="2016-10" db="EMBL/GenBank/DDBJ databases">
        <authorList>
            <person name="de Groot N.N."/>
        </authorList>
    </citation>
    <scope>NUCLEOTIDE SEQUENCE [LARGE SCALE GENOMIC DNA]</scope>
    <source>
        <strain evidence="7">CGMCC 1.6134</strain>
    </source>
</reference>
<evidence type="ECO:0000313" key="7">
    <source>
        <dbReference type="EMBL" id="SFL89584.1"/>
    </source>
</evidence>
<dbReference type="EC" id="1.8.4.11" evidence="2"/>
<evidence type="ECO:0000256" key="2">
    <source>
        <dbReference type="ARBA" id="ARBA00012502"/>
    </source>
</evidence>
<keyword evidence="3" id="KW-0560">Oxidoreductase</keyword>
<comment type="catalytic activity">
    <reaction evidence="4">
        <text>L-methionyl-[protein] + [thioredoxin]-disulfide + H2O = L-methionyl-(S)-S-oxide-[protein] + [thioredoxin]-dithiol</text>
        <dbReference type="Rhea" id="RHEA:14217"/>
        <dbReference type="Rhea" id="RHEA-COMP:10698"/>
        <dbReference type="Rhea" id="RHEA-COMP:10700"/>
        <dbReference type="Rhea" id="RHEA-COMP:12313"/>
        <dbReference type="Rhea" id="RHEA-COMP:12315"/>
        <dbReference type="ChEBI" id="CHEBI:15377"/>
        <dbReference type="ChEBI" id="CHEBI:16044"/>
        <dbReference type="ChEBI" id="CHEBI:29950"/>
        <dbReference type="ChEBI" id="CHEBI:44120"/>
        <dbReference type="ChEBI" id="CHEBI:50058"/>
        <dbReference type="EC" id="1.8.4.11"/>
    </reaction>
</comment>
<organism evidence="7 8">
    <name type="scientific">Salibacterium qingdaonense</name>
    <dbReference type="NCBI Taxonomy" id="266892"/>
    <lineage>
        <taxon>Bacteria</taxon>
        <taxon>Bacillati</taxon>
        <taxon>Bacillota</taxon>
        <taxon>Bacilli</taxon>
        <taxon>Bacillales</taxon>
        <taxon>Bacillaceae</taxon>
    </lineage>
</organism>
<gene>
    <name evidence="7" type="ORF">SAMN04488054_107131</name>
</gene>
<dbReference type="PANTHER" id="PTHR43774:SF1">
    <property type="entry name" value="PEPTIDE METHIONINE SULFOXIDE REDUCTASE MSRA 2"/>
    <property type="match status" value="1"/>
</dbReference>